<proteinExistence type="predicted"/>
<dbReference type="SUPFAM" id="SSF56672">
    <property type="entry name" value="DNA/RNA polymerases"/>
    <property type="match status" value="1"/>
</dbReference>
<sequence length="241" mass="27703">PNYMGYAKIIWRRKKMVTLLQKIYEKAQSAVQIGKDYGEWFQTDVGTRQGDPLSPLLFIAYLERVMDQVRQNICEINIDGIFINNLSFADDTDLIDEEVSSLQRQIELTKTAAEKAGHILNINKTKTMVFGDRNIASSIQVAGETIDNVEKFEYLGNLLTWDNNCSEEIKRRIGKATGAMASLKHIWNSKKLKIENKLKILKTCAFSVLLYASETWSLKEANRKKLLAFEIKCYRQILRIN</sequence>
<dbReference type="PANTHER" id="PTHR47027:SF8">
    <property type="entry name" value="RIBONUCLEASE H"/>
    <property type="match status" value="1"/>
</dbReference>
<reference evidence="2" key="1">
    <citation type="submission" date="2021-02" db="EMBL/GenBank/DDBJ databases">
        <authorList>
            <person name="Nowell W R."/>
        </authorList>
    </citation>
    <scope>NUCLEOTIDE SEQUENCE</scope>
</reference>
<dbReference type="Pfam" id="PF00078">
    <property type="entry name" value="RVT_1"/>
    <property type="match status" value="1"/>
</dbReference>
<name>A0A818CWA4_9BILA</name>
<evidence type="ECO:0000313" key="3">
    <source>
        <dbReference type="Proteomes" id="UP000663825"/>
    </source>
</evidence>
<dbReference type="InterPro" id="IPR043502">
    <property type="entry name" value="DNA/RNA_pol_sf"/>
</dbReference>
<evidence type="ECO:0000259" key="1">
    <source>
        <dbReference type="PROSITE" id="PS50878"/>
    </source>
</evidence>
<feature type="domain" description="Reverse transcriptase" evidence="1">
    <location>
        <begin position="1"/>
        <end position="159"/>
    </location>
</feature>
<dbReference type="InterPro" id="IPR045609">
    <property type="entry name" value="DUF6451"/>
</dbReference>
<gene>
    <name evidence="2" type="ORF">TIS948_LOCUS30066</name>
</gene>
<dbReference type="EMBL" id="CAJNXB010005530">
    <property type="protein sequence ID" value="CAF3427837.1"/>
    <property type="molecule type" value="Genomic_DNA"/>
</dbReference>
<dbReference type="InterPro" id="IPR000477">
    <property type="entry name" value="RT_dom"/>
</dbReference>
<accession>A0A818CWA4</accession>
<feature type="non-terminal residue" evidence="2">
    <location>
        <position position="1"/>
    </location>
</feature>
<organism evidence="2 3">
    <name type="scientific">Rotaria socialis</name>
    <dbReference type="NCBI Taxonomy" id="392032"/>
    <lineage>
        <taxon>Eukaryota</taxon>
        <taxon>Metazoa</taxon>
        <taxon>Spiralia</taxon>
        <taxon>Gnathifera</taxon>
        <taxon>Rotifera</taxon>
        <taxon>Eurotatoria</taxon>
        <taxon>Bdelloidea</taxon>
        <taxon>Philodinida</taxon>
        <taxon>Philodinidae</taxon>
        <taxon>Rotaria</taxon>
    </lineage>
</organism>
<dbReference type="PANTHER" id="PTHR47027">
    <property type="entry name" value="REVERSE TRANSCRIPTASE DOMAIN-CONTAINING PROTEIN"/>
    <property type="match status" value="1"/>
</dbReference>
<evidence type="ECO:0000313" key="2">
    <source>
        <dbReference type="EMBL" id="CAF3427837.1"/>
    </source>
</evidence>
<dbReference type="Proteomes" id="UP000663825">
    <property type="component" value="Unassembled WGS sequence"/>
</dbReference>
<dbReference type="Pfam" id="PF20049">
    <property type="entry name" value="DUF6451"/>
    <property type="match status" value="1"/>
</dbReference>
<protein>
    <recommendedName>
        <fullName evidence="1">Reverse transcriptase domain-containing protein</fullName>
    </recommendedName>
</protein>
<dbReference type="AlphaFoldDB" id="A0A818CWA4"/>
<dbReference type="OrthoDB" id="413835at2759"/>
<comment type="caution">
    <text evidence="2">The sequence shown here is derived from an EMBL/GenBank/DDBJ whole genome shotgun (WGS) entry which is preliminary data.</text>
</comment>
<dbReference type="PROSITE" id="PS50878">
    <property type="entry name" value="RT_POL"/>
    <property type="match status" value="1"/>
</dbReference>